<evidence type="ECO:0000313" key="3">
    <source>
        <dbReference type="Proteomes" id="UP000305067"/>
    </source>
</evidence>
<reference evidence="2 3" key="1">
    <citation type="journal article" date="2019" name="Nat. Ecol. Evol.">
        <title>Megaphylogeny resolves global patterns of mushroom evolution.</title>
        <authorList>
            <person name="Varga T."/>
            <person name="Krizsan K."/>
            <person name="Foldi C."/>
            <person name="Dima B."/>
            <person name="Sanchez-Garcia M."/>
            <person name="Sanchez-Ramirez S."/>
            <person name="Szollosi G.J."/>
            <person name="Szarkandi J.G."/>
            <person name="Papp V."/>
            <person name="Albert L."/>
            <person name="Andreopoulos W."/>
            <person name="Angelini C."/>
            <person name="Antonin V."/>
            <person name="Barry K.W."/>
            <person name="Bougher N.L."/>
            <person name="Buchanan P."/>
            <person name="Buyck B."/>
            <person name="Bense V."/>
            <person name="Catcheside P."/>
            <person name="Chovatia M."/>
            <person name="Cooper J."/>
            <person name="Damon W."/>
            <person name="Desjardin D."/>
            <person name="Finy P."/>
            <person name="Geml J."/>
            <person name="Haridas S."/>
            <person name="Hughes K."/>
            <person name="Justo A."/>
            <person name="Karasinski D."/>
            <person name="Kautmanova I."/>
            <person name="Kiss B."/>
            <person name="Kocsube S."/>
            <person name="Kotiranta H."/>
            <person name="LaButti K.M."/>
            <person name="Lechner B.E."/>
            <person name="Liimatainen K."/>
            <person name="Lipzen A."/>
            <person name="Lukacs Z."/>
            <person name="Mihaltcheva S."/>
            <person name="Morgado L.N."/>
            <person name="Niskanen T."/>
            <person name="Noordeloos M.E."/>
            <person name="Ohm R.A."/>
            <person name="Ortiz-Santana B."/>
            <person name="Ovrebo C."/>
            <person name="Racz N."/>
            <person name="Riley R."/>
            <person name="Savchenko A."/>
            <person name="Shiryaev A."/>
            <person name="Soop K."/>
            <person name="Spirin V."/>
            <person name="Szebenyi C."/>
            <person name="Tomsovsky M."/>
            <person name="Tulloss R.E."/>
            <person name="Uehling J."/>
            <person name="Grigoriev I.V."/>
            <person name="Vagvolgyi C."/>
            <person name="Papp T."/>
            <person name="Martin F.M."/>
            <person name="Miettinen O."/>
            <person name="Hibbett D.S."/>
            <person name="Nagy L.G."/>
        </authorList>
    </citation>
    <scope>NUCLEOTIDE SEQUENCE [LARGE SCALE GENOMIC DNA]</scope>
    <source>
        <strain evidence="2 3">CBS 309.79</strain>
    </source>
</reference>
<proteinExistence type="predicted"/>
<evidence type="ECO:0000256" key="1">
    <source>
        <dbReference type="SAM" id="MobiDB-lite"/>
    </source>
</evidence>
<dbReference type="EMBL" id="ML178826">
    <property type="protein sequence ID" value="TFL01087.1"/>
    <property type="molecule type" value="Genomic_DNA"/>
</dbReference>
<accession>A0A5C3QHW1</accession>
<name>A0A5C3QHW1_9AGAR</name>
<dbReference type="AlphaFoldDB" id="A0A5C3QHW1"/>
<organism evidence="2 3">
    <name type="scientific">Pterulicium gracile</name>
    <dbReference type="NCBI Taxonomy" id="1884261"/>
    <lineage>
        <taxon>Eukaryota</taxon>
        <taxon>Fungi</taxon>
        <taxon>Dikarya</taxon>
        <taxon>Basidiomycota</taxon>
        <taxon>Agaricomycotina</taxon>
        <taxon>Agaricomycetes</taxon>
        <taxon>Agaricomycetidae</taxon>
        <taxon>Agaricales</taxon>
        <taxon>Pleurotineae</taxon>
        <taxon>Pterulaceae</taxon>
        <taxon>Pterulicium</taxon>
    </lineage>
</organism>
<protein>
    <submittedName>
        <fullName evidence="2">Uncharacterized protein</fullName>
    </submittedName>
</protein>
<feature type="compositionally biased region" description="Basic and acidic residues" evidence="1">
    <location>
        <begin position="63"/>
        <end position="73"/>
    </location>
</feature>
<evidence type="ECO:0000313" key="2">
    <source>
        <dbReference type="EMBL" id="TFL01087.1"/>
    </source>
</evidence>
<sequence length="73" mass="7425">MSPTAFSAVVPTSSKSSVVPRALVVAFISSAGFSFAANGATMNPTGTLGLESDSTTAPSSESQNHDQESSFLR</sequence>
<feature type="region of interest" description="Disordered" evidence="1">
    <location>
        <begin position="44"/>
        <end position="73"/>
    </location>
</feature>
<feature type="compositionally biased region" description="Polar residues" evidence="1">
    <location>
        <begin position="44"/>
        <end position="62"/>
    </location>
</feature>
<dbReference type="Proteomes" id="UP000305067">
    <property type="component" value="Unassembled WGS sequence"/>
</dbReference>
<gene>
    <name evidence="2" type="ORF">BDV98DRAFT_593499</name>
</gene>
<keyword evidence="3" id="KW-1185">Reference proteome</keyword>